<accession>A0A9W9FLT5</accession>
<evidence type="ECO:0000313" key="2">
    <source>
        <dbReference type="EMBL" id="KAJ5102581.1"/>
    </source>
</evidence>
<gene>
    <name evidence="2" type="ORF">N7532_003110</name>
</gene>
<dbReference type="OrthoDB" id="5278722at2759"/>
<evidence type="ECO:0000256" key="1">
    <source>
        <dbReference type="ARBA" id="ARBA00022801"/>
    </source>
</evidence>
<proteinExistence type="predicted"/>
<reference evidence="2" key="1">
    <citation type="submission" date="2022-11" db="EMBL/GenBank/DDBJ databases">
        <authorList>
            <person name="Petersen C."/>
        </authorList>
    </citation>
    <scope>NUCLEOTIDE SEQUENCE</scope>
    <source>
        <strain evidence="2">IBT 30761</strain>
    </source>
</reference>
<dbReference type="EMBL" id="JAPQKI010000004">
    <property type="protein sequence ID" value="KAJ5102581.1"/>
    <property type="molecule type" value="Genomic_DNA"/>
</dbReference>
<keyword evidence="3" id="KW-1185">Reference proteome</keyword>
<organism evidence="2 3">
    <name type="scientific">Penicillium argentinense</name>
    <dbReference type="NCBI Taxonomy" id="1131581"/>
    <lineage>
        <taxon>Eukaryota</taxon>
        <taxon>Fungi</taxon>
        <taxon>Dikarya</taxon>
        <taxon>Ascomycota</taxon>
        <taxon>Pezizomycotina</taxon>
        <taxon>Eurotiomycetes</taxon>
        <taxon>Eurotiomycetidae</taxon>
        <taxon>Eurotiales</taxon>
        <taxon>Aspergillaceae</taxon>
        <taxon>Penicillium</taxon>
    </lineage>
</organism>
<dbReference type="Gene3D" id="3.40.50.1110">
    <property type="entry name" value="SGNH hydrolase"/>
    <property type="match status" value="1"/>
</dbReference>
<dbReference type="PANTHER" id="PTHR45648">
    <property type="entry name" value="GDSL LIPASE/ACYLHYDROLASE FAMILY PROTEIN (AFU_ORTHOLOGUE AFUA_4G14700)"/>
    <property type="match status" value="1"/>
</dbReference>
<dbReference type="InterPro" id="IPR001087">
    <property type="entry name" value="GDSL"/>
</dbReference>
<dbReference type="Proteomes" id="UP001149074">
    <property type="component" value="Unassembled WGS sequence"/>
</dbReference>
<dbReference type="GeneID" id="81354583"/>
<dbReference type="SUPFAM" id="SSF52266">
    <property type="entry name" value="SGNH hydrolase"/>
    <property type="match status" value="1"/>
</dbReference>
<dbReference type="CDD" id="cd01846">
    <property type="entry name" value="fatty_acyltransferase_like"/>
    <property type="match status" value="1"/>
</dbReference>
<dbReference type="PANTHER" id="PTHR45648:SF22">
    <property type="entry name" value="GDSL LIPASE_ACYLHYDROLASE FAMILY PROTEIN (AFU_ORTHOLOGUE AFUA_4G14700)"/>
    <property type="match status" value="1"/>
</dbReference>
<sequence length="367" mass="41898">MLRMFNRFYGLCAIAVCSILYTAWFLSGRNFGDVIPLKSSKFQTTHEFDQRLVVFGDSWSDNDTEEPQGKVWTDWLCDMFSCHQENLAQTARSALRGKYSGAVVNNEELDLLGRLSQIRVPDFKHQLDQWLEAEIPALQGLSEEQMAFRKEHTLFVVSFGIWDVWSLVTSDYETAAASIDRRISKLIERLDELSERWGSTELKVILTQTVDVTFLPAFTATGGDEYKNAVRILSEWNSKLRDAATEWTRGYIFLFDTNAFVLDRIRDWQLYASGIEEENGMGKNQEPGWESVNKPCVSIESGFQVMMSKEETARCEHPDKYLFWNEMHLGPSAHKLLASAVYKEIDGVLLNPKPKAETTSARRGIAA</sequence>
<comment type="caution">
    <text evidence="2">The sequence shown here is derived from an EMBL/GenBank/DDBJ whole genome shotgun (WGS) entry which is preliminary data.</text>
</comment>
<dbReference type="AlphaFoldDB" id="A0A9W9FLT5"/>
<name>A0A9W9FLT5_9EURO</name>
<evidence type="ECO:0000313" key="3">
    <source>
        <dbReference type="Proteomes" id="UP001149074"/>
    </source>
</evidence>
<dbReference type="InterPro" id="IPR036514">
    <property type="entry name" value="SGNH_hydro_sf"/>
</dbReference>
<reference evidence="2" key="2">
    <citation type="journal article" date="2023" name="IMA Fungus">
        <title>Comparative genomic study of the Penicillium genus elucidates a diverse pangenome and 15 lateral gene transfer events.</title>
        <authorList>
            <person name="Petersen C."/>
            <person name="Sorensen T."/>
            <person name="Nielsen M.R."/>
            <person name="Sondergaard T.E."/>
            <person name="Sorensen J.L."/>
            <person name="Fitzpatrick D.A."/>
            <person name="Frisvad J.C."/>
            <person name="Nielsen K.L."/>
        </authorList>
    </citation>
    <scope>NUCLEOTIDE SEQUENCE</scope>
    <source>
        <strain evidence="2">IBT 30761</strain>
    </source>
</reference>
<dbReference type="RefSeq" id="XP_056475961.1">
    <property type="nucleotide sequence ID" value="XM_056615604.1"/>
</dbReference>
<keyword evidence="1" id="KW-0378">Hydrolase</keyword>
<dbReference type="GO" id="GO:0016788">
    <property type="term" value="F:hydrolase activity, acting on ester bonds"/>
    <property type="evidence" value="ECO:0007669"/>
    <property type="project" value="InterPro"/>
</dbReference>
<dbReference type="Pfam" id="PF00657">
    <property type="entry name" value="Lipase_GDSL"/>
    <property type="match status" value="1"/>
</dbReference>
<protein>
    <submittedName>
        <fullName evidence="2">Uncharacterized protein</fullName>
    </submittedName>
</protein>
<dbReference type="InterPro" id="IPR051058">
    <property type="entry name" value="GDSL_Est/Lipase"/>
</dbReference>